<keyword evidence="4" id="KW-1185">Reference proteome</keyword>
<proteinExistence type="predicted"/>
<dbReference type="AlphaFoldDB" id="A0A8J2SD19"/>
<evidence type="ECO:0000256" key="1">
    <source>
        <dbReference type="SAM" id="SignalP"/>
    </source>
</evidence>
<feature type="domain" description="Glycosyl transferase family 25" evidence="2">
    <location>
        <begin position="287"/>
        <end position="475"/>
    </location>
</feature>
<evidence type="ECO:0000259" key="2">
    <source>
        <dbReference type="Pfam" id="PF01755"/>
    </source>
</evidence>
<keyword evidence="1" id="KW-0732">Signal</keyword>
<gene>
    <name evidence="3" type="ORF">PECAL_2P12510</name>
</gene>
<dbReference type="InterPro" id="IPR002654">
    <property type="entry name" value="Glyco_trans_25"/>
</dbReference>
<accession>A0A8J2SD19</accession>
<name>A0A8J2SD19_9STRA</name>
<reference evidence="3" key="1">
    <citation type="submission" date="2021-11" db="EMBL/GenBank/DDBJ databases">
        <authorList>
            <consortium name="Genoscope - CEA"/>
            <person name="William W."/>
        </authorList>
    </citation>
    <scope>NUCLEOTIDE SEQUENCE</scope>
</reference>
<comment type="caution">
    <text evidence="3">The sequence shown here is derived from an EMBL/GenBank/DDBJ whole genome shotgun (WGS) entry which is preliminary data.</text>
</comment>
<sequence length="723" mass="80174">MWRHAWLLCLVRADESLFVRHPTVYDVPRSFDMCLQEIYVKDAPRTVRFRANETALTCAARSVASGGGDAGNNGTIRHIARFLEHRASMALMARREFRRALRWATRIGAPALLVSSQECPEGPADTDVAAVLDRFDPWLALDLNHFNAFAASDWEFYLGDRPLAAFAMACRSTAPLDDRALRDTITYAFAALLPGAAVELAVHQERAAGVDRILLEAGFVFDQPAVESERGPLPSIFELPFAPGELQREMACRGGAESVLVRAFKPVDFAADARRIQRRPLPYVDGVHVLNLKRREDRWDAVRAKCDRAGFAAGGPRRVDAVDGATLDVAAEDVKRVFNLTSWRYGGAKNCHQDHGYRSRVIGCALSHLKAWRLISEDDDAHALHLILEDDVEFAGDFAERWADLGRRLKADYSWDLVHLGVLDDRNLYDDSPVEGVPGARRFSAAQRSFGAGAFAYVIRPRTARWLLAKAYDIGIQQAVDWWLVERFGELVAYKAAPKLAASPQGEGRDSDNDEDYDQDRLVLDTYLDDDKNASLDSLRIIQPDPGARVAANASLEVRTEMLVHGDPRAFFLARQLMRLCYEVHRLAHYDAPTNVFGPLCLGLAKAKNYQLPAPTFSVPAWYALNATLVDEFGAELAAATVVFEAREPDVPETYELPPALTPDAAARLVPIEVSLNGAFTSLDCARQPDLFDCVRDFCVGNEIEPAVQCMASLISSFQAQVL</sequence>
<dbReference type="CDD" id="cd06532">
    <property type="entry name" value="Glyco_transf_25"/>
    <property type="match status" value="1"/>
</dbReference>
<dbReference type="OrthoDB" id="47375at2759"/>
<feature type="signal peptide" evidence="1">
    <location>
        <begin position="1"/>
        <end position="16"/>
    </location>
</feature>
<dbReference type="Proteomes" id="UP000789595">
    <property type="component" value="Unassembled WGS sequence"/>
</dbReference>
<dbReference type="EMBL" id="CAKKNE010000002">
    <property type="protein sequence ID" value="CAH0368196.1"/>
    <property type="molecule type" value="Genomic_DNA"/>
</dbReference>
<protein>
    <recommendedName>
        <fullName evidence="2">Glycosyl transferase family 25 domain-containing protein</fullName>
    </recommendedName>
</protein>
<evidence type="ECO:0000313" key="4">
    <source>
        <dbReference type="Proteomes" id="UP000789595"/>
    </source>
</evidence>
<organism evidence="3 4">
    <name type="scientific">Pelagomonas calceolata</name>
    <dbReference type="NCBI Taxonomy" id="35677"/>
    <lineage>
        <taxon>Eukaryota</taxon>
        <taxon>Sar</taxon>
        <taxon>Stramenopiles</taxon>
        <taxon>Ochrophyta</taxon>
        <taxon>Pelagophyceae</taxon>
        <taxon>Pelagomonadales</taxon>
        <taxon>Pelagomonadaceae</taxon>
        <taxon>Pelagomonas</taxon>
    </lineage>
</organism>
<feature type="chain" id="PRO_5035222947" description="Glycosyl transferase family 25 domain-containing protein" evidence="1">
    <location>
        <begin position="17"/>
        <end position="723"/>
    </location>
</feature>
<dbReference type="Pfam" id="PF01755">
    <property type="entry name" value="Glyco_transf_25"/>
    <property type="match status" value="1"/>
</dbReference>
<evidence type="ECO:0000313" key="3">
    <source>
        <dbReference type="EMBL" id="CAH0368196.1"/>
    </source>
</evidence>